<accession>A0AA89AEX5</accession>
<dbReference type="InterPro" id="IPR039285">
    <property type="entry name" value="HIRD11-like"/>
</dbReference>
<sequence length="138" mass="15149">MAKDAETSKPKHLDPTSEYYLSSQANSDPSFFTTQSLRDNKRKREMAGIMNKIGETLHIGGHKEGDKQGEHKPGHKEGHGGYSGEHKEGHKEGLMEKIHEIEGGGGEHHGDKGEKKKKDKKKHGEGHDGGQSSDSDIN</sequence>
<protein>
    <submittedName>
        <fullName evidence="2">Uncharacterized protein</fullName>
    </submittedName>
</protein>
<feature type="region of interest" description="Disordered" evidence="1">
    <location>
        <begin position="1"/>
        <end position="43"/>
    </location>
</feature>
<dbReference type="AlphaFoldDB" id="A0AA89AEX5"/>
<evidence type="ECO:0000313" key="3">
    <source>
        <dbReference type="Proteomes" id="UP001188597"/>
    </source>
</evidence>
<dbReference type="Proteomes" id="UP001188597">
    <property type="component" value="Unassembled WGS sequence"/>
</dbReference>
<dbReference type="GO" id="GO:0046872">
    <property type="term" value="F:metal ion binding"/>
    <property type="evidence" value="ECO:0007669"/>
    <property type="project" value="InterPro"/>
</dbReference>
<feature type="compositionally biased region" description="Basic and acidic residues" evidence="1">
    <location>
        <begin position="1"/>
        <end position="15"/>
    </location>
</feature>
<proteinExistence type="predicted"/>
<comment type="caution">
    <text evidence="2">The sequence shown here is derived from an EMBL/GenBank/DDBJ whole genome shotgun (WGS) entry which is preliminary data.</text>
</comment>
<dbReference type="PANTHER" id="PTHR34941">
    <property type="entry name" value="DEHYDRIN HIRD11"/>
    <property type="match status" value="1"/>
</dbReference>
<keyword evidence="3" id="KW-1185">Reference proteome</keyword>
<evidence type="ECO:0000256" key="1">
    <source>
        <dbReference type="SAM" id="MobiDB-lite"/>
    </source>
</evidence>
<reference evidence="2" key="1">
    <citation type="submission" date="2022-12" db="EMBL/GenBank/DDBJ databases">
        <title>Draft genome assemblies for two species of Escallonia (Escalloniales).</title>
        <authorList>
            <person name="Chanderbali A."/>
            <person name="Dervinis C."/>
            <person name="Anghel I."/>
            <person name="Soltis D."/>
            <person name="Soltis P."/>
            <person name="Zapata F."/>
        </authorList>
    </citation>
    <scope>NUCLEOTIDE SEQUENCE</scope>
    <source>
        <strain evidence="2">UCBG64.0493</strain>
        <tissue evidence="2">Leaf</tissue>
    </source>
</reference>
<evidence type="ECO:0000313" key="2">
    <source>
        <dbReference type="EMBL" id="KAK2999686.1"/>
    </source>
</evidence>
<dbReference type="PANTHER" id="PTHR34941:SF1">
    <property type="entry name" value="DEHYDRIN HIRD11"/>
    <property type="match status" value="1"/>
</dbReference>
<organism evidence="2 3">
    <name type="scientific">Escallonia herrerae</name>
    <dbReference type="NCBI Taxonomy" id="1293975"/>
    <lineage>
        <taxon>Eukaryota</taxon>
        <taxon>Viridiplantae</taxon>
        <taxon>Streptophyta</taxon>
        <taxon>Embryophyta</taxon>
        <taxon>Tracheophyta</taxon>
        <taxon>Spermatophyta</taxon>
        <taxon>Magnoliopsida</taxon>
        <taxon>eudicotyledons</taxon>
        <taxon>Gunneridae</taxon>
        <taxon>Pentapetalae</taxon>
        <taxon>asterids</taxon>
        <taxon>campanulids</taxon>
        <taxon>Escalloniales</taxon>
        <taxon>Escalloniaceae</taxon>
        <taxon>Escallonia</taxon>
    </lineage>
</organism>
<feature type="compositionally biased region" description="Basic and acidic residues" evidence="1">
    <location>
        <begin position="61"/>
        <end position="116"/>
    </location>
</feature>
<name>A0AA89AEX5_9ASTE</name>
<feature type="region of interest" description="Disordered" evidence="1">
    <location>
        <begin position="55"/>
        <end position="138"/>
    </location>
</feature>
<feature type="compositionally biased region" description="Polar residues" evidence="1">
    <location>
        <begin position="19"/>
        <end position="37"/>
    </location>
</feature>
<gene>
    <name evidence="2" type="ORF">RJ639_023938</name>
</gene>
<dbReference type="EMBL" id="JAVXUP010003200">
    <property type="protein sequence ID" value="KAK2999686.1"/>
    <property type="molecule type" value="Genomic_DNA"/>
</dbReference>